<proteinExistence type="predicted"/>
<feature type="region of interest" description="Disordered" evidence="1">
    <location>
        <begin position="20"/>
        <end position="101"/>
    </location>
</feature>
<protein>
    <submittedName>
        <fullName evidence="2">Uncharacterized protein</fullName>
    </submittedName>
</protein>
<name>A0A6J4R302_9ACTN</name>
<feature type="non-terminal residue" evidence="2">
    <location>
        <position position="212"/>
    </location>
</feature>
<feature type="region of interest" description="Disordered" evidence="1">
    <location>
        <begin position="114"/>
        <end position="212"/>
    </location>
</feature>
<feature type="compositionally biased region" description="Low complexity" evidence="1">
    <location>
        <begin position="122"/>
        <end position="134"/>
    </location>
</feature>
<dbReference type="AlphaFoldDB" id="A0A6J4R302"/>
<evidence type="ECO:0000256" key="1">
    <source>
        <dbReference type="SAM" id="MobiDB-lite"/>
    </source>
</evidence>
<gene>
    <name evidence="2" type="ORF">AVDCRST_MAG02-2620</name>
</gene>
<accession>A0A6J4R302</accession>
<dbReference type="EMBL" id="CADCVH010000084">
    <property type="protein sequence ID" value="CAA9462720.1"/>
    <property type="molecule type" value="Genomic_DNA"/>
</dbReference>
<feature type="compositionally biased region" description="Polar residues" evidence="1">
    <location>
        <begin position="147"/>
        <end position="158"/>
    </location>
</feature>
<reference evidence="2" key="1">
    <citation type="submission" date="2020-02" db="EMBL/GenBank/DDBJ databases">
        <authorList>
            <person name="Meier V. D."/>
        </authorList>
    </citation>
    <scope>NUCLEOTIDE SEQUENCE</scope>
    <source>
        <strain evidence="2">AVDCRST_MAG02</strain>
    </source>
</reference>
<evidence type="ECO:0000313" key="2">
    <source>
        <dbReference type="EMBL" id="CAA9462720.1"/>
    </source>
</evidence>
<feature type="compositionally biased region" description="Low complexity" evidence="1">
    <location>
        <begin position="50"/>
        <end position="70"/>
    </location>
</feature>
<organism evidence="2">
    <name type="scientific">uncultured Rubrobacteraceae bacterium</name>
    <dbReference type="NCBI Taxonomy" id="349277"/>
    <lineage>
        <taxon>Bacteria</taxon>
        <taxon>Bacillati</taxon>
        <taxon>Actinomycetota</taxon>
        <taxon>Rubrobacteria</taxon>
        <taxon>Rubrobacterales</taxon>
        <taxon>Rubrobacteraceae</taxon>
        <taxon>environmental samples</taxon>
    </lineage>
</organism>
<feature type="non-terminal residue" evidence="2">
    <location>
        <position position="1"/>
    </location>
</feature>
<feature type="compositionally biased region" description="Low complexity" evidence="1">
    <location>
        <begin position="28"/>
        <end position="40"/>
    </location>
</feature>
<feature type="compositionally biased region" description="Low complexity" evidence="1">
    <location>
        <begin position="185"/>
        <end position="202"/>
    </location>
</feature>
<sequence>WFRCWRSWSRCSTCIFRGGTGGRGSGSGRATSTGPACGSRAPRRAPPRPRCTTNPRRGCTCGSETSSGSTAWNTRGAPRSCVSPSPTRARGWPTSTPSGWCSARGDRLGGGWFWTPSRNGCSPRTSPATPPTSRVRPRRRAFPWSSFRGTASVTSSRSPGWRTRWRERATPATSGSRSRRPTGWATPTGVPSASTPTSGPTTRIPTGGRNRA</sequence>